<dbReference type="AlphaFoldDB" id="H2ZVA7"/>
<reference evidence="1" key="3">
    <citation type="submission" date="2025-09" db="UniProtKB">
        <authorList>
            <consortium name="Ensembl"/>
        </authorList>
    </citation>
    <scope>IDENTIFICATION</scope>
</reference>
<evidence type="ECO:0000313" key="1">
    <source>
        <dbReference type="Ensembl" id="ENSLACP00000001328.1"/>
    </source>
</evidence>
<dbReference type="GeneTree" id="ENSGT00940000164503"/>
<dbReference type="Gene3D" id="3.60.10.10">
    <property type="entry name" value="Endonuclease/exonuclease/phosphatase"/>
    <property type="match status" value="1"/>
</dbReference>
<proteinExistence type="predicted"/>
<protein>
    <recommendedName>
        <fullName evidence="3">Endonuclease/exonuclease/phosphatase domain-containing protein</fullName>
    </recommendedName>
</protein>
<keyword evidence="2" id="KW-1185">Reference proteome</keyword>
<evidence type="ECO:0008006" key="3">
    <source>
        <dbReference type="Google" id="ProtNLM"/>
    </source>
</evidence>
<dbReference type="STRING" id="7897.ENSLACP00000001328"/>
<evidence type="ECO:0000313" key="2">
    <source>
        <dbReference type="Proteomes" id="UP000008672"/>
    </source>
</evidence>
<name>H2ZVA7_LATCH</name>
<dbReference type="HOGENOM" id="CLU_000680_2_1_1"/>
<dbReference type="SUPFAM" id="SSF56219">
    <property type="entry name" value="DNase I-like"/>
    <property type="match status" value="1"/>
</dbReference>
<dbReference type="InterPro" id="IPR036691">
    <property type="entry name" value="Endo/exonu/phosph_ase_sf"/>
</dbReference>
<organism evidence="1 2">
    <name type="scientific">Latimeria chalumnae</name>
    <name type="common">Coelacanth</name>
    <dbReference type="NCBI Taxonomy" id="7897"/>
    <lineage>
        <taxon>Eukaryota</taxon>
        <taxon>Metazoa</taxon>
        <taxon>Chordata</taxon>
        <taxon>Craniata</taxon>
        <taxon>Vertebrata</taxon>
        <taxon>Euteleostomi</taxon>
        <taxon>Coelacanthiformes</taxon>
        <taxon>Coelacanthidae</taxon>
        <taxon>Latimeria</taxon>
    </lineage>
</organism>
<dbReference type="PANTHER" id="PTHR31635">
    <property type="entry name" value="REVERSE TRANSCRIPTASE DOMAIN-CONTAINING PROTEIN-RELATED"/>
    <property type="match status" value="1"/>
</dbReference>
<dbReference type="Ensembl" id="ENSLACT00000001340.1">
    <property type="protein sequence ID" value="ENSLACP00000001328.1"/>
    <property type="gene ID" value="ENSLACG00000001192.1"/>
</dbReference>
<accession>H2ZVA7</accession>
<dbReference type="Proteomes" id="UP000008672">
    <property type="component" value="Unassembled WGS sequence"/>
</dbReference>
<sequence>IGGDFSAVMDTALDRSSKPLAWDEKNSQALRSLCKEGCLYDAWCNLNPGVREYTSYSAVHKSYARLDTFLILYSIMMNLLECRIGSFTFSDHAPVVMAFLPEPDLIKTKYWWFNNTLLRDTNFIEMMQKEITEFFQNNIGLVAAMTTVWDSFKAHCRGQVISYATNKKRERIKCRQALEEDLEKIERSHVLDPKNGQLFLDWQLAKSALQAHLEKETEYALFRMRKKYFESGDKAGTLLARSLKKRDSLYVIPRIRTQAGGYTSNTQLINREFEEFYRKLYNSQSKLDQAKVKELLKKANLPKISEEDQARLEEPITTEEVVEAIKRLSSGKAP</sequence>
<reference evidence="2" key="1">
    <citation type="submission" date="2011-08" db="EMBL/GenBank/DDBJ databases">
        <title>The draft genome of Latimeria chalumnae.</title>
        <authorList>
            <person name="Di Palma F."/>
            <person name="Alfoldi J."/>
            <person name="Johnson J."/>
            <person name="Berlin A."/>
            <person name="Gnerre S."/>
            <person name="Jaffe D."/>
            <person name="MacCallum I."/>
            <person name="Young S."/>
            <person name="Walker B.J."/>
            <person name="Lander E."/>
            <person name="Lindblad-Toh K."/>
        </authorList>
    </citation>
    <scope>NUCLEOTIDE SEQUENCE [LARGE SCALE GENOMIC DNA]</scope>
    <source>
        <strain evidence="2">Wild caught</strain>
    </source>
</reference>
<reference evidence="1" key="2">
    <citation type="submission" date="2025-08" db="UniProtKB">
        <authorList>
            <consortium name="Ensembl"/>
        </authorList>
    </citation>
    <scope>IDENTIFICATION</scope>
</reference>
<dbReference type="PANTHER" id="PTHR31635:SF196">
    <property type="entry name" value="REVERSE TRANSCRIPTASE DOMAIN-CONTAINING PROTEIN-RELATED"/>
    <property type="match status" value="1"/>
</dbReference>
<dbReference type="EMBL" id="AFYH01261602">
    <property type="status" value="NOT_ANNOTATED_CDS"/>
    <property type="molecule type" value="Genomic_DNA"/>
</dbReference>
<dbReference type="InParanoid" id="H2ZVA7"/>